<dbReference type="EMBL" id="CM000950">
    <property type="protein sequence ID" value="EFH31898.1"/>
    <property type="molecule type" value="Genomic_DNA"/>
</dbReference>
<evidence type="ECO:0000313" key="2">
    <source>
        <dbReference type="Proteomes" id="UP000002805"/>
    </source>
</evidence>
<dbReference type="eggNOG" id="COG0075">
    <property type="taxonomic scope" value="Bacteria"/>
</dbReference>
<accession>D6X9D5</accession>
<keyword evidence="1" id="KW-0808">Transferase</keyword>
<keyword evidence="1" id="KW-0032">Aminotransferase</keyword>
<evidence type="ECO:0000313" key="1">
    <source>
        <dbReference type="EMBL" id="EFH31898.1"/>
    </source>
</evidence>
<dbReference type="AlphaFoldDB" id="D6X9D5"/>
<dbReference type="HOGENOM" id="CLU_2453447_0_0_11"/>
<proteinExistence type="predicted"/>
<dbReference type="Gene3D" id="3.90.1150.10">
    <property type="entry name" value="Aspartate Aminotransferase, domain 1"/>
    <property type="match status" value="1"/>
</dbReference>
<sequence length="96" mass="9767">MHEARHAAPVANTLRAPAGVDARDLVAKALAADPSLPVMAGGGPLAAEMIRINHYGVDATRGVVQSSLAALGAALAEHGRPVDLEGARRAAGENWV</sequence>
<organism evidence="1 2">
    <name type="scientific">Streptomyces pristinaespiralis (strain ATCC 25486 / DSM 40338 / CBS 914.69 / JCM 4507 / KCC S-0507 / NBRC 13074 / NRRL 2958 / 5647)</name>
    <dbReference type="NCBI Taxonomy" id="457429"/>
    <lineage>
        <taxon>Bacteria</taxon>
        <taxon>Bacillati</taxon>
        <taxon>Actinomycetota</taxon>
        <taxon>Actinomycetes</taxon>
        <taxon>Kitasatosporales</taxon>
        <taxon>Streptomycetaceae</taxon>
        <taxon>Streptomyces</taxon>
    </lineage>
</organism>
<reference evidence="2" key="1">
    <citation type="submission" date="2008-02" db="EMBL/GenBank/DDBJ databases">
        <authorList>
            <consortium name="The Broad Institute Genome Sequencing Platform"/>
            <person name="Fischbach M."/>
            <person name="Ward D."/>
            <person name="Young S."/>
            <person name="Jaffe D."/>
            <person name="Gnerre S."/>
            <person name="Berlin A."/>
            <person name="Heiman D."/>
            <person name="Hepburn T."/>
            <person name="Sykes S."/>
            <person name="Alvarado L."/>
            <person name="Kodira C.D."/>
            <person name="Straight P."/>
            <person name="Clardy J."/>
            <person name="Hung D."/>
            <person name="Kolter R."/>
            <person name="Mekalanos J."/>
            <person name="Walker S."/>
            <person name="Walsh C.T."/>
            <person name="Lander E."/>
            <person name="Galagan J."/>
            <person name="Nusbaum C."/>
            <person name="Birren B."/>
        </authorList>
    </citation>
    <scope>NUCLEOTIDE SEQUENCE [LARGE SCALE GENOMIC DNA]</scope>
    <source>
        <strain evidence="2">ATCC 25486 / DSM 40338 / CBS 914.69 / JCM 4507 / NBRC 13074 / NRRL 2958 / 5647</strain>
    </source>
</reference>
<dbReference type="InterPro" id="IPR015422">
    <property type="entry name" value="PyrdxlP-dep_Trfase_small"/>
</dbReference>
<keyword evidence="2" id="KW-1185">Reference proteome</keyword>
<reference evidence="2" key="2">
    <citation type="submission" date="2009-10" db="EMBL/GenBank/DDBJ databases">
        <title>The genome sequence of Streptomyces pristinaespiralis strain ATCC 25486.</title>
        <authorList>
            <consortium name="The Broad Institute Genome Sequencing Platform"/>
            <consortium name="Broad Institute Microbial Sequencing Center"/>
            <person name="Fischbach M."/>
            <person name="Godfrey P."/>
            <person name="Ward D."/>
            <person name="Young S."/>
            <person name="Zeng Q."/>
            <person name="Koehrsen M."/>
            <person name="Alvarado L."/>
            <person name="Berlin A.M."/>
            <person name="Bochicchio J."/>
            <person name="Borenstein D."/>
            <person name="Chapman S.B."/>
            <person name="Chen Z."/>
            <person name="Engels R."/>
            <person name="Freedman E."/>
            <person name="Gellesch M."/>
            <person name="Goldberg J."/>
            <person name="Griggs A."/>
            <person name="Gujja S."/>
            <person name="Heilman E.R."/>
            <person name="Heiman D.I."/>
            <person name="Hepburn T.A."/>
            <person name="Howarth C."/>
            <person name="Jen D."/>
            <person name="Larson L."/>
            <person name="Lewis B."/>
            <person name="Mehta T."/>
            <person name="Park D."/>
            <person name="Pearson M."/>
            <person name="Richards J."/>
            <person name="Roberts A."/>
            <person name="Saif S."/>
            <person name="Shea T.D."/>
            <person name="Shenoy N."/>
            <person name="Sisk P."/>
            <person name="Stolte C."/>
            <person name="Sykes S.N."/>
            <person name="Thomson T."/>
            <person name="Walk T."/>
            <person name="White J."/>
            <person name="Yandava C."/>
            <person name="Straight P."/>
            <person name="Clardy J."/>
            <person name="Hung D."/>
            <person name="Kolter R."/>
            <person name="Mekalanos J."/>
            <person name="Walker S."/>
            <person name="Walsh C.T."/>
            <person name="Wieland-Brown L.C."/>
            <person name="Haas B."/>
            <person name="Nusbaum C."/>
            <person name="Birren B."/>
        </authorList>
    </citation>
    <scope>NUCLEOTIDE SEQUENCE [LARGE SCALE GENOMIC DNA]</scope>
    <source>
        <strain evidence="2">ATCC 25486 / DSM 40338 / CBS 914.69 / JCM 4507 / NBRC 13074 / NRRL 2958 / 5647</strain>
    </source>
</reference>
<dbReference type="Proteomes" id="UP000002805">
    <property type="component" value="Chromosome"/>
</dbReference>
<dbReference type="GO" id="GO:0008483">
    <property type="term" value="F:transaminase activity"/>
    <property type="evidence" value="ECO:0007669"/>
    <property type="project" value="UniProtKB-KW"/>
</dbReference>
<name>D6X9D5_STRE2</name>
<gene>
    <name evidence="1" type="ORF">SSDG_07156</name>
</gene>
<protein>
    <submittedName>
        <fullName evidence="1">Aspartate aminotransferase</fullName>
    </submittedName>
</protein>